<gene>
    <name evidence="3" type="ORF">SRB5_52300</name>
</gene>
<reference evidence="3 4" key="1">
    <citation type="submission" date="2019-10" db="EMBL/GenBank/DDBJ databases">
        <title>Streptomyces smaragdinus sp. nov. and Streptomyces fabii sp. nov., isolated from the gut of fungus growing-termite Macrotermes natalensis.</title>
        <authorList>
            <person name="Schwitalla J."/>
            <person name="Benndorf R."/>
            <person name="Martin K."/>
            <person name="De Beer W."/>
            <person name="Kaster A.-K."/>
            <person name="Vollmers J."/>
            <person name="Poulsen M."/>
            <person name="Beemelmanns C."/>
        </authorList>
    </citation>
    <scope>NUCLEOTIDE SEQUENCE [LARGE SCALE GENOMIC DNA]</scope>
    <source>
        <strain evidence="3 4">RB5</strain>
    </source>
</reference>
<dbReference type="InterPro" id="IPR051691">
    <property type="entry name" value="Metab_Enz_Cyan_OpOx_G3PDH"/>
</dbReference>
<proteinExistence type="predicted"/>
<keyword evidence="4" id="KW-1185">Reference proteome</keyword>
<evidence type="ECO:0000313" key="4">
    <source>
        <dbReference type="Proteomes" id="UP000466345"/>
    </source>
</evidence>
<feature type="domain" description="FAD/NAD(P)-binding" evidence="2">
    <location>
        <begin position="41"/>
        <end position="261"/>
    </location>
</feature>
<protein>
    <recommendedName>
        <fullName evidence="2">FAD/NAD(P)-binding domain-containing protein</fullName>
    </recommendedName>
</protein>
<organism evidence="3 4">
    <name type="scientific">Streptomyces smaragdinus</name>
    <dbReference type="NCBI Taxonomy" id="2585196"/>
    <lineage>
        <taxon>Bacteria</taxon>
        <taxon>Bacillati</taxon>
        <taxon>Actinomycetota</taxon>
        <taxon>Actinomycetes</taxon>
        <taxon>Kitasatosporales</taxon>
        <taxon>Streptomycetaceae</taxon>
        <taxon>Streptomyces</taxon>
    </lineage>
</organism>
<evidence type="ECO:0000259" key="2">
    <source>
        <dbReference type="Pfam" id="PF07992"/>
    </source>
</evidence>
<evidence type="ECO:0000256" key="1">
    <source>
        <dbReference type="ARBA" id="ARBA00023002"/>
    </source>
</evidence>
<accession>A0A7K0CP33</accession>
<dbReference type="Proteomes" id="UP000466345">
    <property type="component" value="Unassembled WGS sequence"/>
</dbReference>
<dbReference type="SUPFAM" id="SSF51905">
    <property type="entry name" value="FAD/NAD(P)-binding domain"/>
    <property type="match status" value="2"/>
</dbReference>
<evidence type="ECO:0000313" key="3">
    <source>
        <dbReference type="EMBL" id="MQY15053.1"/>
    </source>
</evidence>
<dbReference type="Pfam" id="PF07992">
    <property type="entry name" value="Pyr_redox_2"/>
    <property type="match status" value="1"/>
</dbReference>
<comment type="caution">
    <text evidence="3">The sequence shown here is derived from an EMBL/GenBank/DDBJ whole genome shotgun (WGS) entry which is preliminary data.</text>
</comment>
<dbReference type="InterPro" id="IPR036188">
    <property type="entry name" value="FAD/NAD-bd_sf"/>
</dbReference>
<dbReference type="GO" id="GO:0016491">
    <property type="term" value="F:oxidoreductase activity"/>
    <property type="evidence" value="ECO:0007669"/>
    <property type="project" value="UniProtKB-KW"/>
</dbReference>
<keyword evidence="1" id="KW-0560">Oxidoreductase</keyword>
<dbReference type="AlphaFoldDB" id="A0A7K0CP33"/>
<dbReference type="Gene3D" id="3.50.50.60">
    <property type="entry name" value="FAD/NAD(P)-binding domain"/>
    <property type="match status" value="2"/>
</dbReference>
<dbReference type="InterPro" id="IPR023753">
    <property type="entry name" value="FAD/NAD-binding_dom"/>
</dbReference>
<dbReference type="EMBL" id="WEGJ01000028">
    <property type="protein sequence ID" value="MQY15053.1"/>
    <property type="molecule type" value="Genomic_DNA"/>
</dbReference>
<dbReference type="PANTHER" id="PTHR42949">
    <property type="entry name" value="ANAEROBIC GLYCEROL-3-PHOSPHATE DEHYDROGENASE SUBUNIT B"/>
    <property type="match status" value="1"/>
</dbReference>
<sequence>MAGGVPRHCHHPGFGVRDLRRFLSGPAYARALAARAVAAGAEIRTEATVTGWEGDTSLTATTPQGLLRVTARAVLLATGARERPRPARLIPGDRPRGVYTTGHLQNLVHLEGGSPGRRAVIVGADPVSWSAALTLRSAGCRPVLLTTEHAKPSYAPLSLPLRVPVARNTRITRINGHDRVTSVDLTDLTTGTPRTIPCDTVILTADWTPDNELARTASLPLAPGSRSPQTDPALRTPRRGVFAAGNVLHPAATASVAAQDGTHAATQLMRWLTNDTKWPTPSLQLLPDPPIHWAFPTLIHPTTTPPPGNHLLLWPTTPIRHLTLRQDNHTLTEHTLRRPAVPGGVLRVPWRLLTGLNPEGGPVRVGSGSTG</sequence>
<dbReference type="PANTHER" id="PTHR42949:SF3">
    <property type="entry name" value="ANAEROBIC GLYCEROL-3-PHOSPHATE DEHYDROGENASE SUBUNIT B"/>
    <property type="match status" value="1"/>
</dbReference>
<name>A0A7K0CP33_9ACTN</name>